<dbReference type="EMBL" id="CP015852">
    <property type="protein sequence ID" value="ANH99059.1"/>
    <property type="molecule type" value="Genomic_DNA"/>
</dbReference>
<dbReference type="RefSeq" id="WP_064588377.1">
    <property type="nucleotide sequence ID" value="NZ_BMOG01000010.1"/>
</dbReference>
<evidence type="ECO:0000313" key="2">
    <source>
        <dbReference type="Proteomes" id="UP000078142"/>
    </source>
</evidence>
<protein>
    <recommendedName>
        <fullName evidence="3">Alpha/beta hydrolase</fullName>
    </recommendedName>
</protein>
<dbReference type="Proteomes" id="UP000078142">
    <property type="component" value="Chromosome"/>
</dbReference>
<sequence>MAAETVTCAKGNNYKLHKEHALTDKKDVSEKPVPVESTKAIVVFVGGAGDKESYYFSGPYENILAARRNFDKRNETLNNEGKYRSEWLGYNDVRGKQDIQRNVLSLIPYKSCPVYIVGHSLGGWNGAHLTKIMSDWGYRIQMLITLDPVGEGTLVWLGSDIYRERPDPVAAEWINIKATPTNRDPSDGVADFGEKWIISCGPTLNANVDTNHADALGLFIAPVAGSKSASDLLLDSIMKEFS</sequence>
<evidence type="ECO:0008006" key="3">
    <source>
        <dbReference type="Google" id="ProtNLM"/>
    </source>
</evidence>
<evidence type="ECO:0000313" key="1">
    <source>
        <dbReference type="EMBL" id="ANH99059.1"/>
    </source>
</evidence>
<name>A0AAC9FXM6_9PSED</name>
<proteinExistence type="predicted"/>
<accession>A0AAC9FXM6</accession>
<dbReference type="GeneID" id="93490117"/>
<organism evidence="1 2">
    <name type="scientific">Pseudomonas koreensis</name>
    <dbReference type="NCBI Taxonomy" id="198620"/>
    <lineage>
        <taxon>Bacteria</taxon>
        <taxon>Pseudomonadati</taxon>
        <taxon>Pseudomonadota</taxon>
        <taxon>Gammaproteobacteria</taxon>
        <taxon>Pseudomonadales</taxon>
        <taxon>Pseudomonadaceae</taxon>
        <taxon>Pseudomonas</taxon>
    </lineage>
</organism>
<gene>
    <name evidence="1" type="ORF">A8L59_17145</name>
</gene>
<dbReference type="AlphaFoldDB" id="A0AAC9FXM6"/>
<dbReference type="InterPro" id="IPR029058">
    <property type="entry name" value="AB_hydrolase_fold"/>
</dbReference>
<reference evidence="1 2" key="1">
    <citation type="submission" date="2016-05" db="EMBL/GenBank/DDBJ databases">
        <authorList>
            <person name="Wang S."/>
            <person name="Zhu B."/>
        </authorList>
    </citation>
    <scope>NUCLEOTIDE SEQUENCE [LARGE SCALE GENOMIC DNA]</scope>
    <source>
        <strain evidence="1 2">CRS05-R5</strain>
    </source>
</reference>
<dbReference type="SUPFAM" id="SSF53474">
    <property type="entry name" value="alpha/beta-Hydrolases"/>
    <property type="match status" value="1"/>
</dbReference>